<protein>
    <submittedName>
        <fullName evidence="3">Alpha/beta-hydrolase</fullName>
    </submittedName>
</protein>
<dbReference type="OrthoDB" id="408373at2759"/>
<dbReference type="InterPro" id="IPR000073">
    <property type="entry name" value="AB_hydrolase_1"/>
</dbReference>
<feature type="domain" description="AB hydrolase-1" evidence="2">
    <location>
        <begin position="109"/>
        <end position="384"/>
    </location>
</feature>
<organism evidence="3 4">
    <name type="scientific">Aulographum hederae CBS 113979</name>
    <dbReference type="NCBI Taxonomy" id="1176131"/>
    <lineage>
        <taxon>Eukaryota</taxon>
        <taxon>Fungi</taxon>
        <taxon>Dikarya</taxon>
        <taxon>Ascomycota</taxon>
        <taxon>Pezizomycotina</taxon>
        <taxon>Dothideomycetes</taxon>
        <taxon>Pleosporomycetidae</taxon>
        <taxon>Aulographales</taxon>
        <taxon>Aulographaceae</taxon>
    </lineage>
</organism>
<accession>A0A6G1GLF9</accession>
<dbReference type="AlphaFoldDB" id="A0A6G1GLF9"/>
<name>A0A6G1GLF9_9PEZI</name>
<keyword evidence="3" id="KW-0378">Hydrolase</keyword>
<evidence type="ECO:0000313" key="4">
    <source>
        <dbReference type="Proteomes" id="UP000800041"/>
    </source>
</evidence>
<gene>
    <name evidence="3" type="ORF">K402DRAFT_398298</name>
</gene>
<reference evidence="3" key="1">
    <citation type="journal article" date="2020" name="Stud. Mycol.">
        <title>101 Dothideomycetes genomes: a test case for predicting lifestyles and emergence of pathogens.</title>
        <authorList>
            <person name="Haridas S."/>
            <person name="Albert R."/>
            <person name="Binder M."/>
            <person name="Bloem J."/>
            <person name="Labutti K."/>
            <person name="Salamov A."/>
            <person name="Andreopoulos B."/>
            <person name="Baker S."/>
            <person name="Barry K."/>
            <person name="Bills G."/>
            <person name="Bluhm B."/>
            <person name="Cannon C."/>
            <person name="Castanera R."/>
            <person name="Culley D."/>
            <person name="Daum C."/>
            <person name="Ezra D."/>
            <person name="Gonzalez J."/>
            <person name="Henrissat B."/>
            <person name="Kuo A."/>
            <person name="Liang C."/>
            <person name="Lipzen A."/>
            <person name="Lutzoni F."/>
            <person name="Magnuson J."/>
            <person name="Mondo S."/>
            <person name="Nolan M."/>
            <person name="Ohm R."/>
            <person name="Pangilinan J."/>
            <person name="Park H.-J."/>
            <person name="Ramirez L."/>
            <person name="Alfaro M."/>
            <person name="Sun H."/>
            <person name="Tritt A."/>
            <person name="Yoshinaga Y."/>
            <person name="Zwiers L.-H."/>
            <person name="Turgeon B."/>
            <person name="Goodwin S."/>
            <person name="Spatafora J."/>
            <person name="Crous P."/>
            <person name="Grigoriev I."/>
        </authorList>
    </citation>
    <scope>NUCLEOTIDE SEQUENCE</scope>
    <source>
        <strain evidence="3">CBS 113979</strain>
    </source>
</reference>
<feature type="region of interest" description="Disordered" evidence="1">
    <location>
        <begin position="253"/>
        <end position="275"/>
    </location>
</feature>
<sequence length="431" mass="46853">MATLQDIAQYINAPRLAQTASRNSHLYITAGAAALSIYALGRLWLSNWHPAYKDPQLYPSLLDVVSKLTPAEQRDLPYPPDVFPGARDVKTPYGSIRAYEWGPEDGKKVLLVHGISTPCISLGKIAEGLVENGYRVMLFDLFGRGYSSSPKDLPHDARLYTTQILLVLASSPLPWTGTANTFSIIGYSLGGCLAAHFTHTFPSLISSLVLIAPAGLIRESHISERSKLLYHTAILPARFRDWLVGRRLKMADAPSSTSSSHTSEEKPTSASTSGDVDIATAVAAEAGSHPSSMDPSPEDIDYSHIPLYPTHHNPLTIASVCNFQLAHHRGYVPALVSCLGHCPITHQHERYAEIGRRAREEGGAKVLLLLGGKDPVISREEYVEDIKVMDGAGGERGVEVKVWEEAGHELVVSVGGEIVEELGRFWGSHGI</sequence>
<evidence type="ECO:0000256" key="1">
    <source>
        <dbReference type="SAM" id="MobiDB-lite"/>
    </source>
</evidence>
<dbReference type="EMBL" id="ML977195">
    <property type="protein sequence ID" value="KAF1981650.1"/>
    <property type="molecule type" value="Genomic_DNA"/>
</dbReference>
<keyword evidence="4" id="KW-1185">Reference proteome</keyword>
<dbReference type="PRINTS" id="PR00111">
    <property type="entry name" value="ABHYDROLASE"/>
</dbReference>
<dbReference type="SUPFAM" id="SSF53474">
    <property type="entry name" value="alpha/beta-Hydrolases"/>
    <property type="match status" value="1"/>
</dbReference>
<dbReference type="InterPro" id="IPR029058">
    <property type="entry name" value="AB_hydrolase_fold"/>
</dbReference>
<evidence type="ECO:0000259" key="2">
    <source>
        <dbReference type="Pfam" id="PF00561"/>
    </source>
</evidence>
<evidence type="ECO:0000313" key="3">
    <source>
        <dbReference type="EMBL" id="KAF1981650.1"/>
    </source>
</evidence>
<dbReference type="GO" id="GO:0016787">
    <property type="term" value="F:hydrolase activity"/>
    <property type="evidence" value="ECO:0007669"/>
    <property type="project" value="UniProtKB-KW"/>
</dbReference>
<dbReference type="Gene3D" id="3.40.50.1820">
    <property type="entry name" value="alpha/beta hydrolase"/>
    <property type="match status" value="1"/>
</dbReference>
<dbReference type="PANTHER" id="PTHR43798:SF33">
    <property type="entry name" value="HYDROLASE, PUTATIVE (AFU_ORTHOLOGUE AFUA_2G14860)-RELATED"/>
    <property type="match status" value="1"/>
</dbReference>
<dbReference type="GO" id="GO:0016020">
    <property type="term" value="C:membrane"/>
    <property type="evidence" value="ECO:0007669"/>
    <property type="project" value="TreeGrafter"/>
</dbReference>
<dbReference type="InterPro" id="IPR050266">
    <property type="entry name" value="AB_hydrolase_sf"/>
</dbReference>
<dbReference type="PANTHER" id="PTHR43798">
    <property type="entry name" value="MONOACYLGLYCEROL LIPASE"/>
    <property type="match status" value="1"/>
</dbReference>
<dbReference type="Pfam" id="PF00561">
    <property type="entry name" value="Abhydrolase_1"/>
    <property type="match status" value="1"/>
</dbReference>
<dbReference type="Proteomes" id="UP000800041">
    <property type="component" value="Unassembled WGS sequence"/>
</dbReference>
<proteinExistence type="predicted"/>